<feature type="binding site" evidence="8">
    <location>
        <begin position="78"/>
        <end position="79"/>
    </location>
    <ligand>
        <name>substrate</name>
    </ligand>
</feature>
<dbReference type="GO" id="GO:0008881">
    <property type="term" value="F:glutamate racemase activity"/>
    <property type="evidence" value="ECO:0007669"/>
    <property type="project" value="UniProtKB-UniRule"/>
</dbReference>
<dbReference type="InterPro" id="IPR033134">
    <property type="entry name" value="Asp/Glu_racemase_AS_2"/>
</dbReference>
<dbReference type="GO" id="GO:0009252">
    <property type="term" value="P:peptidoglycan biosynthetic process"/>
    <property type="evidence" value="ECO:0007669"/>
    <property type="project" value="UniProtKB-UniRule"/>
</dbReference>
<gene>
    <name evidence="9" type="primary">racE</name>
    <name evidence="8" type="synonym">murI</name>
    <name evidence="9" type="ORF">D3873_07700</name>
</gene>
<dbReference type="NCBIfam" id="TIGR00067">
    <property type="entry name" value="glut_race"/>
    <property type="match status" value="1"/>
</dbReference>
<dbReference type="AlphaFoldDB" id="A0A385YW99"/>
<dbReference type="Gene3D" id="3.40.50.1860">
    <property type="match status" value="2"/>
</dbReference>
<comment type="pathway">
    <text evidence="8">Cell wall biogenesis; peptidoglycan biosynthesis.</text>
</comment>
<dbReference type="NCBIfam" id="NF002035">
    <property type="entry name" value="PRK00865.1-3"/>
    <property type="match status" value="1"/>
</dbReference>
<keyword evidence="10" id="KW-1185">Reference proteome</keyword>
<keyword evidence="6 8" id="KW-0961">Cell wall biogenesis/degradation</keyword>
<dbReference type="EMBL" id="CP032418">
    <property type="protein sequence ID" value="AYC29782.1"/>
    <property type="molecule type" value="Genomic_DNA"/>
</dbReference>
<dbReference type="FunFam" id="3.40.50.1860:FF:000002">
    <property type="entry name" value="Glutamate racemase"/>
    <property type="match status" value="1"/>
</dbReference>
<evidence type="ECO:0000256" key="2">
    <source>
        <dbReference type="ARBA" id="ARBA00013090"/>
    </source>
</evidence>
<proteinExistence type="inferred from homology"/>
<comment type="similarity">
    <text evidence="8">Belongs to the aspartate/glutamate racemases family.</text>
</comment>
<dbReference type="InterPro" id="IPR015942">
    <property type="entry name" value="Asp/Glu/hydantoin_racemase"/>
</dbReference>
<dbReference type="EC" id="5.1.1.3" evidence="2 8"/>
<feature type="active site" description="Proton donor/acceptor" evidence="8">
    <location>
        <position position="77"/>
    </location>
</feature>
<dbReference type="KEGG" id="paek:D3873_07700"/>
<name>A0A385YW99_9BACL</name>
<dbReference type="Proteomes" id="UP000265725">
    <property type="component" value="Chromosome"/>
</dbReference>
<dbReference type="GO" id="GO:0042802">
    <property type="term" value="F:identical protein binding"/>
    <property type="evidence" value="ECO:0007669"/>
    <property type="project" value="UniProtKB-ARBA"/>
</dbReference>
<dbReference type="SUPFAM" id="SSF53681">
    <property type="entry name" value="Aspartate/glutamate racemase"/>
    <property type="match status" value="2"/>
</dbReference>
<dbReference type="Pfam" id="PF01177">
    <property type="entry name" value="Asp_Glu_race"/>
    <property type="match status" value="1"/>
</dbReference>
<reference evidence="10" key="1">
    <citation type="submission" date="2018-09" db="EMBL/GenBank/DDBJ databases">
        <authorList>
            <person name="Zhu H."/>
        </authorList>
    </citation>
    <scope>NUCLEOTIDE SEQUENCE [LARGE SCALE GENOMIC DNA]</scope>
    <source>
        <strain evidence="10">K2R23-3</strain>
    </source>
</reference>
<feature type="binding site" evidence="8">
    <location>
        <begin position="189"/>
        <end position="190"/>
    </location>
    <ligand>
        <name>substrate</name>
    </ligand>
</feature>
<dbReference type="PANTHER" id="PTHR21198:SF2">
    <property type="entry name" value="GLUTAMATE RACEMASE"/>
    <property type="match status" value="1"/>
</dbReference>
<dbReference type="HAMAP" id="MF_00258">
    <property type="entry name" value="Glu_racemase"/>
    <property type="match status" value="1"/>
</dbReference>
<evidence type="ECO:0000313" key="9">
    <source>
        <dbReference type="EMBL" id="AYC29782.1"/>
    </source>
</evidence>
<dbReference type="OrthoDB" id="9801055at2"/>
<dbReference type="PANTHER" id="PTHR21198">
    <property type="entry name" value="GLUTAMATE RACEMASE"/>
    <property type="match status" value="1"/>
</dbReference>
<protein>
    <recommendedName>
        <fullName evidence="7 8">Glutamate racemase</fullName>
        <ecNumber evidence="2 8">5.1.1.3</ecNumber>
    </recommendedName>
</protein>
<accession>A0A385YW99</accession>
<dbReference type="InterPro" id="IPR018187">
    <property type="entry name" value="Asp/Glu_racemase_AS_1"/>
</dbReference>
<evidence type="ECO:0000256" key="4">
    <source>
        <dbReference type="ARBA" id="ARBA00022984"/>
    </source>
</evidence>
<keyword evidence="5 8" id="KW-0413">Isomerase</keyword>
<sequence>MENSIQKSAIGVIDSGVGGLTVVKELMRILPNEDIIYLGDSARCPYGPRSGKEVRQFTWQMAEYLAKQGIKLLVVACNTATAVALESLQKYCDFPVVGVIFPGARAAMKATKKQSIAVLGTIGTVRSGAYEIAIKALSTSAEIVPFACPLFVPVVESNEYEGEFAEKIVHESLKPLIGQAFDTVILGCTHYPLLQPLIEKELGSNIQVVSSAEETAQNVKELLAYYHLANEMTNVAHYEFLTTGSVGMFTEIVQAWLPNVPAQVKQIHL</sequence>
<dbReference type="GO" id="GO:0008360">
    <property type="term" value="P:regulation of cell shape"/>
    <property type="evidence" value="ECO:0007669"/>
    <property type="project" value="UniProtKB-KW"/>
</dbReference>
<keyword evidence="4 8" id="KW-0573">Peptidoglycan synthesis</keyword>
<keyword evidence="3 8" id="KW-0133">Cell shape</keyword>
<dbReference type="PROSITE" id="PS00924">
    <property type="entry name" value="ASP_GLU_RACEMASE_2"/>
    <property type="match status" value="1"/>
</dbReference>
<evidence type="ECO:0000313" key="10">
    <source>
        <dbReference type="Proteomes" id="UP000265725"/>
    </source>
</evidence>
<dbReference type="InterPro" id="IPR004391">
    <property type="entry name" value="Glu_race"/>
</dbReference>
<evidence type="ECO:0000256" key="7">
    <source>
        <dbReference type="ARBA" id="ARBA00070053"/>
    </source>
</evidence>
<dbReference type="PROSITE" id="PS00923">
    <property type="entry name" value="ASP_GLU_RACEMASE_1"/>
    <property type="match status" value="1"/>
</dbReference>
<organism evidence="9 10">
    <name type="scientific">Paenisporosarcina cavernae</name>
    <dbReference type="NCBI Taxonomy" id="2320858"/>
    <lineage>
        <taxon>Bacteria</taxon>
        <taxon>Bacillati</taxon>
        <taxon>Bacillota</taxon>
        <taxon>Bacilli</taxon>
        <taxon>Bacillales</taxon>
        <taxon>Caryophanaceae</taxon>
        <taxon>Paenisporosarcina</taxon>
    </lineage>
</organism>
<evidence type="ECO:0000256" key="3">
    <source>
        <dbReference type="ARBA" id="ARBA00022960"/>
    </source>
</evidence>
<evidence type="ECO:0000256" key="6">
    <source>
        <dbReference type="ARBA" id="ARBA00023316"/>
    </source>
</evidence>
<comment type="catalytic activity">
    <reaction evidence="1 8">
        <text>L-glutamate = D-glutamate</text>
        <dbReference type="Rhea" id="RHEA:12813"/>
        <dbReference type="ChEBI" id="CHEBI:29985"/>
        <dbReference type="ChEBI" id="CHEBI:29986"/>
        <dbReference type="EC" id="5.1.1.3"/>
    </reaction>
</comment>
<dbReference type="InterPro" id="IPR001920">
    <property type="entry name" value="Asp/Glu_race"/>
</dbReference>
<evidence type="ECO:0000256" key="5">
    <source>
        <dbReference type="ARBA" id="ARBA00023235"/>
    </source>
</evidence>
<feature type="binding site" evidence="8">
    <location>
        <begin position="46"/>
        <end position="47"/>
    </location>
    <ligand>
        <name>substrate</name>
    </ligand>
</feature>
<dbReference type="GO" id="GO:0071555">
    <property type="term" value="P:cell wall organization"/>
    <property type="evidence" value="ECO:0007669"/>
    <property type="project" value="UniProtKB-KW"/>
</dbReference>
<feature type="active site" description="Proton donor/acceptor" evidence="8">
    <location>
        <position position="188"/>
    </location>
</feature>
<dbReference type="RefSeq" id="WP_119883520.1">
    <property type="nucleotide sequence ID" value="NZ_CP032418.1"/>
</dbReference>
<evidence type="ECO:0000256" key="8">
    <source>
        <dbReference type="HAMAP-Rule" id="MF_00258"/>
    </source>
</evidence>
<feature type="binding site" evidence="8">
    <location>
        <begin position="14"/>
        <end position="15"/>
    </location>
    <ligand>
        <name>substrate</name>
    </ligand>
</feature>
<comment type="function">
    <text evidence="8">Provides the (R)-glutamate required for cell wall biosynthesis.</text>
</comment>
<evidence type="ECO:0000256" key="1">
    <source>
        <dbReference type="ARBA" id="ARBA00001602"/>
    </source>
</evidence>
<dbReference type="UniPathway" id="UPA00219"/>